<dbReference type="CDD" id="cd01169">
    <property type="entry name" value="HMPP_kinase"/>
    <property type="match status" value="1"/>
</dbReference>
<evidence type="ECO:0000256" key="3">
    <source>
        <dbReference type="SAM" id="SignalP"/>
    </source>
</evidence>
<feature type="domain" description="Thiamine phosphate synthase/TenI" evidence="4">
    <location>
        <begin position="478"/>
        <end position="654"/>
    </location>
</feature>
<dbReference type="GO" id="GO:0009228">
    <property type="term" value="P:thiamine biosynthetic process"/>
    <property type="evidence" value="ECO:0007669"/>
    <property type="project" value="UniProtKB-KW"/>
</dbReference>
<dbReference type="Gene3D" id="3.20.20.70">
    <property type="entry name" value="Aldolase class I"/>
    <property type="match status" value="1"/>
</dbReference>
<dbReference type="Pfam" id="PF02581">
    <property type="entry name" value="TMP-TENI"/>
    <property type="match status" value="1"/>
</dbReference>
<proteinExistence type="predicted"/>
<dbReference type="CDD" id="cd00564">
    <property type="entry name" value="TMP_TenI"/>
    <property type="match status" value="1"/>
</dbReference>
<dbReference type="InterPro" id="IPR013785">
    <property type="entry name" value="Aldolase_TIM"/>
</dbReference>
<organism evidence="6 7">
    <name type="scientific">Cyclotella cryptica</name>
    <dbReference type="NCBI Taxonomy" id="29204"/>
    <lineage>
        <taxon>Eukaryota</taxon>
        <taxon>Sar</taxon>
        <taxon>Stramenopiles</taxon>
        <taxon>Ochrophyta</taxon>
        <taxon>Bacillariophyta</taxon>
        <taxon>Coscinodiscophyceae</taxon>
        <taxon>Thalassiosirophycidae</taxon>
        <taxon>Stephanodiscales</taxon>
        <taxon>Stephanodiscaceae</taxon>
        <taxon>Cyclotella</taxon>
    </lineage>
</organism>
<feature type="chain" id="PRO_5044834653" description="Thiamine-phosphate pyrophosphorylase" evidence="3">
    <location>
        <begin position="35"/>
        <end position="672"/>
    </location>
</feature>
<evidence type="ECO:0000256" key="1">
    <source>
        <dbReference type="ARBA" id="ARBA00001946"/>
    </source>
</evidence>
<evidence type="ECO:0000313" key="6">
    <source>
        <dbReference type="EMBL" id="KAL3805027.1"/>
    </source>
</evidence>
<dbReference type="GO" id="GO:0003824">
    <property type="term" value="F:catalytic activity"/>
    <property type="evidence" value="ECO:0007669"/>
    <property type="project" value="UniProtKB-KW"/>
</dbReference>
<keyword evidence="3" id="KW-0732">Signal</keyword>
<dbReference type="InterPro" id="IPR013749">
    <property type="entry name" value="PM/HMP-P_kinase-1"/>
</dbReference>
<dbReference type="EMBL" id="JABMIG020000004">
    <property type="protein sequence ID" value="KAL3805027.1"/>
    <property type="molecule type" value="Genomic_DNA"/>
</dbReference>
<protein>
    <recommendedName>
        <fullName evidence="8">Thiamine-phosphate pyrophosphorylase</fullName>
    </recommendedName>
</protein>
<dbReference type="PANTHER" id="PTHR20858">
    <property type="entry name" value="PHOSPHOMETHYLPYRIMIDINE KINASE"/>
    <property type="match status" value="1"/>
</dbReference>
<dbReference type="PANTHER" id="PTHR20858:SF17">
    <property type="entry name" value="HYDROXYMETHYLPYRIMIDINE_PHOSPHOMETHYLPYRIMIDINE KINASE THI20-RELATED"/>
    <property type="match status" value="1"/>
</dbReference>
<name>A0ABD3QY67_9STRA</name>
<evidence type="ECO:0000313" key="7">
    <source>
        <dbReference type="Proteomes" id="UP001516023"/>
    </source>
</evidence>
<dbReference type="AlphaFoldDB" id="A0ABD3QY67"/>
<dbReference type="SUPFAM" id="SSF53613">
    <property type="entry name" value="Ribokinase-like"/>
    <property type="match status" value="1"/>
</dbReference>
<dbReference type="Gene3D" id="3.40.1190.20">
    <property type="match status" value="1"/>
</dbReference>
<evidence type="ECO:0008006" key="8">
    <source>
        <dbReference type="Google" id="ProtNLM"/>
    </source>
</evidence>
<gene>
    <name evidence="6" type="ORF">HJC23_003255</name>
</gene>
<feature type="domain" description="Pyridoxamine kinase/Phosphomethylpyrimidine kinase" evidence="5">
    <location>
        <begin position="80"/>
        <end position="264"/>
    </location>
</feature>
<dbReference type="InterPro" id="IPR004399">
    <property type="entry name" value="HMP/HMP-P_kinase_dom"/>
</dbReference>
<dbReference type="Proteomes" id="UP001516023">
    <property type="component" value="Unassembled WGS sequence"/>
</dbReference>
<sequence>MTPPPLHTNHLNRIHLSTLLLPLLNFFLLQPSFAFFCPTPSSLLSPSTTLSMMSTNNNNHHHPNIHLHPPAIIYTIAGSDSGGGAGIQADLHTIHSLSSGTCHGCSAVTCLTAQNSRGVTDVHVPPREFLMRQLFALREDLPPLAVKVGMVPTVELAMELGQWLSEVRMDGAAGGDESVPLVVVDPVMISTSGHKLVDAPAKEAMIRFVFPQADLITPNKFEAEELLGRKLVTTRDVEEGAREILEGMGPKAVLIKGGHLLEEEESGGGSGLTAREYAQDYLLTNLDVSLAGKPVKDQARLCDGSRGVWLRSKRSQSWYFTQIFGIQTSEPISRYDTIHTHGTGCTLSSAIATAWAMGQRQRNISLMKRAEEEKSDQTDIGALHSMYLVDACCIAKAYVNAGIAHAVQIGQGPGPVTHTGFPNSSQNFPILALSPDSFSMPSFRPMRPYQTISSSSNNGNDNHPAVTLGRILPIVDTIDLLQKVLATDGIQDIQLRFKDTTDYATILDRIQQAQTLCQSKSVRLWINDHWNAAIQAGGCFGIHLGQEDLASCVAANGLDAIRTAGLALGLSTHSYAELAAALGVRPSYISLGPIFPTSSKDVKFDPQGLETVRQWRRLIPPEIPLVGIGGIGDEVAAKAVRDAGVECVAVIGAVTKADDMGLAVMKLNEAMS</sequence>
<evidence type="ECO:0000259" key="5">
    <source>
        <dbReference type="Pfam" id="PF08543"/>
    </source>
</evidence>
<evidence type="ECO:0000256" key="2">
    <source>
        <dbReference type="ARBA" id="ARBA00023268"/>
    </source>
</evidence>
<dbReference type="SUPFAM" id="SSF51391">
    <property type="entry name" value="Thiamin phosphate synthase"/>
    <property type="match status" value="1"/>
</dbReference>
<comment type="cofactor">
    <cofactor evidence="1">
        <name>Mg(2+)</name>
        <dbReference type="ChEBI" id="CHEBI:18420"/>
    </cofactor>
</comment>
<evidence type="ECO:0000259" key="4">
    <source>
        <dbReference type="Pfam" id="PF02581"/>
    </source>
</evidence>
<keyword evidence="7" id="KW-1185">Reference proteome</keyword>
<keyword evidence="2" id="KW-0511">Multifunctional enzyme</keyword>
<dbReference type="InterPro" id="IPR036206">
    <property type="entry name" value="ThiamineP_synth_sf"/>
</dbReference>
<dbReference type="Pfam" id="PF08543">
    <property type="entry name" value="Phos_pyr_kin"/>
    <property type="match status" value="1"/>
</dbReference>
<reference evidence="6 7" key="1">
    <citation type="journal article" date="2020" name="G3 (Bethesda)">
        <title>Improved Reference Genome for Cyclotella cryptica CCMP332, a Model for Cell Wall Morphogenesis, Salinity Adaptation, and Lipid Production in Diatoms (Bacillariophyta).</title>
        <authorList>
            <person name="Roberts W.R."/>
            <person name="Downey K.M."/>
            <person name="Ruck E.C."/>
            <person name="Traller J.C."/>
            <person name="Alverson A.J."/>
        </authorList>
    </citation>
    <scope>NUCLEOTIDE SEQUENCE [LARGE SCALE GENOMIC DNA]</scope>
    <source>
        <strain evidence="6 7">CCMP332</strain>
    </source>
</reference>
<dbReference type="InterPro" id="IPR022998">
    <property type="entry name" value="ThiamineP_synth_TenI"/>
</dbReference>
<dbReference type="InterPro" id="IPR029056">
    <property type="entry name" value="Ribokinase-like"/>
</dbReference>
<accession>A0ABD3QY67</accession>
<feature type="signal peptide" evidence="3">
    <location>
        <begin position="1"/>
        <end position="34"/>
    </location>
</feature>
<comment type="caution">
    <text evidence="6">The sequence shown here is derived from an EMBL/GenBank/DDBJ whole genome shotgun (WGS) entry which is preliminary data.</text>
</comment>